<dbReference type="GO" id="GO:0000014">
    <property type="term" value="F:single-stranded DNA endodeoxyribonuclease activity"/>
    <property type="evidence" value="ECO:0007669"/>
    <property type="project" value="TreeGrafter"/>
</dbReference>
<dbReference type="SMART" id="SM00477">
    <property type="entry name" value="NUC"/>
    <property type="match status" value="1"/>
</dbReference>
<evidence type="ECO:0000256" key="4">
    <source>
        <dbReference type="SAM" id="MobiDB-lite"/>
    </source>
</evidence>
<feature type="active site" description="Proton acceptor" evidence="2">
    <location>
        <position position="111"/>
    </location>
</feature>
<dbReference type="PANTHER" id="PTHR13966:SF5">
    <property type="entry name" value="ENDONUCLEASE G, MITOCHONDRIAL"/>
    <property type="match status" value="1"/>
</dbReference>
<sequence length="433" mass="48769">MHCWLALLLLVGVALCGVTIVGTPPNDSFKNLLRKCTNAASRRTLYHVDNLYYSCNSDVYNSPMYTLHKLSNTGLRKTNADRPQEDWVAFGNNNNGNTFDRVGTKYYDRGHFVPNNDQRSKENKESTFITLNRGAQLSSINRGYWRTIEHSLVRTITVNKLEHVHVVTGAVYGNVNSKTKETGNTHEVTIPTYFYKIVVLSNAATNSLVDGMCVKQQNTQYDSTLKYGEQNIANYPVLLKWQECLNDLQLGSTASELTINNPTDTLLPLYKTQLLKDVSNIKTIKGGVLEPDCDSLKNIQINTYNVRGKLQSSLSATCPAKCKYATIQNPLVTKNGDEEEVSAALENFLKLGNTAKTFFLCPINPDLKFEGLMTVTCSPDKSINLRLYEDNHEKQVEKNNECETTRSRTTKPLRGLQKKIADKEKQKKKRNGF</sequence>
<dbReference type="GO" id="GO:0005634">
    <property type="term" value="C:nucleus"/>
    <property type="evidence" value="ECO:0007669"/>
    <property type="project" value="TreeGrafter"/>
</dbReference>
<dbReference type="Pfam" id="PF01223">
    <property type="entry name" value="Endonuclease_NS"/>
    <property type="match status" value="1"/>
</dbReference>
<dbReference type="SUPFAM" id="SSF54060">
    <property type="entry name" value="His-Me finger endonucleases"/>
    <property type="match status" value="1"/>
</dbReference>
<dbReference type="GO" id="GO:0004521">
    <property type="term" value="F:RNA endonuclease activity"/>
    <property type="evidence" value="ECO:0007669"/>
    <property type="project" value="TreeGrafter"/>
</dbReference>
<evidence type="ECO:0000256" key="5">
    <source>
        <dbReference type="SAM" id="SignalP"/>
    </source>
</evidence>
<keyword evidence="5" id="KW-0732">Signal</keyword>
<dbReference type="InterPro" id="IPR044929">
    <property type="entry name" value="DNA/RNA_non-sp_Endonuclease_sf"/>
</dbReference>
<feature type="binding site" evidence="3">
    <location>
        <position position="141"/>
    </location>
    <ligand>
        <name>Mg(2+)</name>
        <dbReference type="ChEBI" id="CHEBI:18420"/>
        <note>catalytic</note>
    </ligand>
</feature>
<comment type="caution">
    <text evidence="8">The sequence shown here is derived from an EMBL/GenBank/DDBJ whole genome shotgun (WGS) entry which is preliminary data.</text>
</comment>
<evidence type="ECO:0000259" key="6">
    <source>
        <dbReference type="SMART" id="SM00477"/>
    </source>
</evidence>
<evidence type="ECO:0000256" key="2">
    <source>
        <dbReference type="PIRSR" id="PIRSR640255-1"/>
    </source>
</evidence>
<feature type="region of interest" description="Disordered" evidence="4">
    <location>
        <begin position="397"/>
        <end position="433"/>
    </location>
</feature>
<evidence type="ECO:0000256" key="3">
    <source>
        <dbReference type="PIRSR" id="PIRSR640255-2"/>
    </source>
</evidence>
<evidence type="ECO:0000313" key="9">
    <source>
        <dbReference type="Proteomes" id="UP001431209"/>
    </source>
</evidence>
<dbReference type="InterPro" id="IPR044925">
    <property type="entry name" value="His-Me_finger_sf"/>
</dbReference>
<dbReference type="GO" id="GO:0003676">
    <property type="term" value="F:nucleic acid binding"/>
    <property type="evidence" value="ECO:0007669"/>
    <property type="project" value="InterPro"/>
</dbReference>
<keyword evidence="3" id="KW-0479">Metal-binding</keyword>
<gene>
    <name evidence="8" type="ORF">AKO1_005106</name>
</gene>
<keyword evidence="9" id="KW-1185">Reference proteome</keyword>
<evidence type="ECO:0000313" key="8">
    <source>
        <dbReference type="EMBL" id="KAL0484503.1"/>
    </source>
</evidence>
<dbReference type="InterPro" id="IPR020821">
    <property type="entry name" value="ENPP1-3/EXOG-like_nuc-like"/>
</dbReference>
<protein>
    <submittedName>
        <fullName evidence="8">Mitochondrial nuclease NUC1</fullName>
    </submittedName>
</protein>
<dbReference type="GO" id="GO:0005743">
    <property type="term" value="C:mitochondrial inner membrane"/>
    <property type="evidence" value="ECO:0007669"/>
    <property type="project" value="TreeGrafter"/>
</dbReference>
<feature type="chain" id="PRO_5043834105" evidence="5">
    <location>
        <begin position="17"/>
        <end position="433"/>
    </location>
</feature>
<dbReference type="GO" id="GO:0046872">
    <property type="term" value="F:metal ion binding"/>
    <property type="evidence" value="ECO:0007669"/>
    <property type="project" value="UniProtKB-KW"/>
</dbReference>
<evidence type="ECO:0000259" key="7">
    <source>
        <dbReference type="SMART" id="SM00892"/>
    </source>
</evidence>
<accession>A0AAW2Z3V1</accession>
<dbReference type="AlphaFoldDB" id="A0AAW2Z3V1"/>
<evidence type="ECO:0000256" key="1">
    <source>
        <dbReference type="ARBA" id="ARBA00010052"/>
    </source>
</evidence>
<feature type="signal peptide" evidence="5">
    <location>
        <begin position="1"/>
        <end position="16"/>
    </location>
</feature>
<dbReference type="Proteomes" id="UP001431209">
    <property type="component" value="Unassembled WGS sequence"/>
</dbReference>
<feature type="domain" description="DNA/RNA non-specific endonuclease/pyrophosphatase/phosphodiesterase" evidence="7">
    <location>
        <begin position="48"/>
        <end position="234"/>
    </location>
</feature>
<dbReference type="SMART" id="SM00892">
    <property type="entry name" value="Endonuclease_NS"/>
    <property type="match status" value="1"/>
</dbReference>
<dbReference type="Gene3D" id="3.40.570.10">
    <property type="entry name" value="Extracellular Endonuclease, subunit A"/>
    <property type="match status" value="1"/>
</dbReference>
<name>A0AAW2Z3V1_9EUKA</name>
<feature type="compositionally biased region" description="Basic and acidic residues" evidence="4">
    <location>
        <begin position="397"/>
        <end position="406"/>
    </location>
</feature>
<feature type="domain" description="ENPP1-3/EXOG-like endonuclease/phosphodiesterase" evidence="6">
    <location>
        <begin position="49"/>
        <end position="234"/>
    </location>
</feature>
<organism evidence="8 9">
    <name type="scientific">Acrasis kona</name>
    <dbReference type="NCBI Taxonomy" id="1008807"/>
    <lineage>
        <taxon>Eukaryota</taxon>
        <taxon>Discoba</taxon>
        <taxon>Heterolobosea</taxon>
        <taxon>Tetramitia</taxon>
        <taxon>Eutetramitia</taxon>
        <taxon>Acrasidae</taxon>
        <taxon>Acrasis</taxon>
    </lineage>
</organism>
<dbReference type="InterPro" id="IPR001604">
    <property type="entry name" value="Endo_G_ENPP1-like_dom"/>
</dbReference>
<reference evidence="8 9" key="1">
    <citation type="submission" date="2024-03" db="EMBL/GenBank/DDBJ databases">
        <title>The Acrasis kona genome and developmental transcriptomes reveal deep origins of eukaryotic multicellular pathways.</title>
        <authorList>
            <person name="Sheikh S."/>
            <person name="Fu C.-J."/>
            <person name="Brown M.W."/>
            <person name="Baldauf S.L."/>
        </authorList>
    </citation>
    <scope>NUCLEOTIDE SEQUENCE [LARGE SCALE GENOMIC DNA]</scope>
    <source>
        <strain evidence="8 9">ATCC MYA-3509</strain>
    </source>
</reference>
<dbReference type="EMBL" id="JAOPGA020001052">
    <property type="protein sequence ID" value="KAL0484503.1"/>
    <property type="molecule type" value="Genomic_DNA"/>
</dbReference>
<dbReference type="InterPro" id="IPR040255">
    <property type="entry name" value="Non-specific_endonuclease"/>
</dbReference>
<dbReference type="PANTHER" id="PTHR13966">
    <property type="entry name" value="ENDONUCLEASE RELATED"/>
    <property type="match status" value="1"/>
</dbReference>
<proteinExistence type="inferred from homology"/>
<comment type="similarity">
    <text evidence="1">Belongs to the DNA/RNA non-specific endonuclease family.</text>
</comment>